<dbReference type="InterPro" id="IPR001611">
    <property type="entry name" value="Leu-rich_rpt"/>
</dbReference>
<dbReference type="GO" id="GO:0005524">
    <property type="term" value="F:ATP binding"/>
    <property type="evidence" value="ECO:0007669"/>
    <property type="project" value="UniProtKB-KW"/>
</dbReference>
<gene>
    <name evidence="9" type="ORF">DPX16_1826</name>
</gene>
<dbReference type="Pfam" id="PF17779">
    <property type="entry name" value="WHD_NOD2"/>
    <property type="match status" value="1"/>
</dbReference>
<feature type="compositionally biased region" description="Polar residues" evidence="7">
    <location>
        <begin position="199"/>
        <end position="208"/>
    </location>
</feature>
<feature type="region of interest" description="Disordered" evidence="7">
    <location>
        <begin position="1"/>
        <end position="374"/>
    </location>
</feature>
<dbReference type="FunFam" id="3.80.10.10:FF:001019">
    <property type="entry name" value="Si:ch211-213a13.5"/>
    <property type="match status" value="1"/>
</dbReference>
<feature type="compositionally biased region" description="Low complexity" evidence="7">
    <location>
        <begin position="336"/>
        <end position="346"/>
    </location>
</feature>
<evidence type="ECO:0000256" key="3">
    <source>
        <dbReference type="ARBA" id="ARBA00022614"/>
    </source>
</evidence>
<evidence type="ECO:0000256" key="1">
    <source>
        <dbReference type="ARBA" id="ARBA00004496"/>
    </source>
</evidence>
<dbReference type="OrthoDB" id="120976at2759"/>
<dbReference type="GO" id="GO:0005737">
    <property type="term" value="C:cytoplasm"/>
    <property type="evidence" value="ECO:0007669"/>
    <property type="project" value="UniProtKB-SubCell"/>
</dbReference>
<evidence type="ECO:0000256" key="4">
    <source>
        <dbReference type="ARBA" id="ARBA00022737"/>
    </source>
</evidence>
<keyword evidence="10" id="KW-1185">Reference proteome</keyword>
<keyword evidence="6" id="KW-0067">ATP-binding</keyword>
<reference evidence="9 10" key="1">
    <citation type="submission" date="2018-10" db="EMBL/GenBank/DDBJ databases">
        <title>Genome assembly for a Yunnan-Guizhou Plateau 3E fish, Anabarilius grahami (Regan), and its evolutionary and genetic applications.</title>
        <authorList>
            <person name="Jiang W."/>
        </authorList>
    </citation>
    <scope>NUCLEOTIDE SEQUENCE [LARGE SCALE GENOMIC DNA]</scope>
    <source>
        <strain evidence="9">AG-KIZ</strain>
        <tissue evidence="9">Muscle</tissue>
    </source>
</reference>
<dbReference type="FunFam" id="3.80.10.10:FF:001548">
    <property type="entry name" value="Si:ch211-213a13.2"/>
    <property type="match status" value="1"/>
</dbReference>
<dbReference type="SMART" id="SM00365">
    <property type="entry name" value="LRR_SD22"/>
    <property type="match status" value="7"/>
</dbReference>
<proteinExistence type="predicted"/>
<feature type="compositionally biased region" description="Polar residues" evidence="7">
    <location>
        <begin position="129"/>
        <end position="138"/>
    </location>
</feature>
<keyword evidence="2" id="KW-0963">Cytoplasm</keyword>
<dbReference type="SUPFAM" id="SSF52047">
    <property type="entry name" value="RNI-like"/>
    <property type="match status" value="7"/>
</dbReference>
<organism evidence="9 10">
    <name type="scientific">Anabarilius grahami</name>
    <name type="common">Kanglang fish</name>
    <name type="synonym">Barilius grahami</name>
    <dbReference type="NCBI Taxonomy" id="495550"/>
    <lineage>
        <taxon>Eukaryota</taxon>
        <taxon>Metazoa</taxon>
        <taxon>Chordata</taxon>
        <taxon>Craniata</taxon>
        <taxon>Vertebrata</taxon>
        <taxon>Euteleostomi</taxon>
        <taxon>Actinopterygii</taxon>
        <taxon>Neopterygii</taxon>
        <taxon>Teleostei</taxon>
        <taxon>Ostariophysi</taxon>
        <taxon>Cypriniformes</taxon>
        <taxon>Xenocyprididae</taxon>
        <taxon>Xenocypridinae</taxon>
        <taxon>Xenocypridinae incertae sedis</taxon>
        <taxon>Anabarilius</taxon>
    </lineage>
</organism>
<dbReference type="FunFam" id="3.80.10.10:FF:000782">
    <property type="entry name" value="Si:ch211-196h16.4"/>
    <property type="match status" value="2"/>
</dbReference>
<evidence type="ECO:0000256" key="5">
    <source>
        <dbReference type="ARBA" id="ARBA00022741"/>
    </source>
</evidence>
<evidence type="ECO:0000256" key="2">
    <source>
        <dbReference type="ARBA" id="ARBA00022490"/>
    </source>
</evidence>
<dbReference type="SMART" id="SM01288">
    <property type="entry name" value="FISNA"/>
    <property type="match status" value="1"/>
</dbReference>
<dbReference type="Gene3D" id="3.40.50.300">
    <property type="entry name" value="P-loop containing nucleotide triphosphate hydrolases"/>
    <property type="match status" value="1"/>
</dbReference>
<feature type="compositionally biased region" description="Basic and acidic residues" evidence="7">
    <location>
        <begin position="149"/>
        <end position="160"/>
    </location>
</feature>
<keyword evidence="3" id="KW-0433">Leucine-rich repeat</keyword>
<evidence type="ECO:0000313" key="9">
    <source>
        <dbReference type="EMBL" id="ROL54954.1"/>
    </source>
</evidence>
<dbReference type="InterPro" id="IPR027417">
    <property type="entry name" value="P-loop_NTPase"/>
</dbReference>
<dbReference type="Proteomes" id="UP000281406">
    <property type="component" value="Unassembled WGS sequence"/>
</dbReference>
<feature type="compositionally biased region" description="Polar residues" evidence="7">
    <location>
        <begin position="234"/>
        <end position="243"/>
    </location>
</feature>
<dbReference type="EMBL" id="RJVU01003824">
    <property type="protein sequence ID" value="ROL54954.1"/>
    <property type="molecule type" value="Genomic_DNA"/>
</dbReference>
<feature type="compositionally biased region" description="Polar residues" evidence="7">
    <location>
        <begin position="741"/>
        <end position="750"/>
    </location>
</feature>
<dbReference type="FunFam" id="3.80.10.10:FF:000947">
    <property type="entry name" value="Si:dkey-286j17.4"/>
    <property type="match status" value="1"/>
</dbReference>
<feature type="compositionally biased region" description="Polar residues" evidence="7">
    <location>
        <begin position="304"/>
        <end position="315"/>
    </location>
</feature>
<dbReference type="PANTHER" id="PTHR24106">
    <property type="entry name" value="NACHT, LRR AND CARD DOMAINS-CONTAINING"/>
    <property type="match status" value="1"/>
</dbReference>
<dbReference type="FunFam" id="3.80.10.10:FF:001173">
    <property type="entry name" value="Si:ch211-213a13.2"/>
    <property type="match status" value="1"/>
</dbReference>
<feature type="compositionally biased region" description="Polar residues" evidence="7">
    <location>
        <begin position="164"/>
        <end position="175"/>
    </location>
</feature>
<dbReference type="InterPro" id="IPR007111">
    <property type="entry name" value="NACHT_NTPase"/>
</dbReference>
<dbReference type="PROSITE" id="PS51450">
    <property type="entry name" value="LRR"/>
    <property type="match status" value="1"/>
</dbReference>
<dbReference type="InterPro" id="IPR041075">
    <property type="entry name" value="NOD1/2_WH"/>
</dbReference>
<feature type="compositionally biased region" description="Polar residues" evidence="7">
    <location>
        <begin position="59"/>
        <end position="68"/>
    </location>
</feature>
<comment type="subcellular location">
    <subcellularLocation>
        <location evidence="1">Cytoplasm</location>
    </subcellularLocation>
</comment>
<feature type="compositionally biased region" description="Basic and acidic residues" evidence="7">
    <location>
        <begin position="244"/>
        <end position="265"/>
    </location>
</feature>
<dbReference type="Gene3D" id="3.80.10.10">
    <property type="entry name" value="Ribonuclease Inhibitor"/>
    <property type="match status" value="10"/>
</dbReference>
<name>A0A3N0Z9M3_ANAGA</name>
<comment type="caution">
    <text evidence="9">The sequence shown here is derived from an EMBL/GenBank/DDBJ whole genome shotgun (WGS) entry which is preliminary data.</text>
</comment>
<dbReference type="InterPro" id="IPR041267">
    <property type="entry name" value="NLRP_HD2"/>
</dbReference>
<dbReference type="Pfam" id="PF14484">
    <property type="entry name" value="FISNA"/>
    <property type="match status" value="1"/>
</dbReference>
<keyword evidence="5" id="KW-0547">Nucleotide-binding</keyword>
<protein>
    <submittedName>
        <fullName evidence="9">NLR family CARD domain-containing protein 3</fullName>
    </submittedName>
</protein>
<feature type="region of interest" description="Disordered" evidence="7">
    <location>
        <begin position="740"/>
        <end position="761"/>
    </location>
</feature>
<dbReference type="InterPro" id="IPR051261">
    <property type="entry name" value="NLR"/>
</dbReference>
<evidence type="ECO:0000313" key="10">
    <source>
        <dbReference type="Proteomes" id="UP000281406"/>
    </source>
</evidence>
<dbReference type="FunFam" id="3.40.50.300:FF:000210">
    <property type="entry name" value="Si:dkey-16p6.1"/>
    <property type="match status" value="1"/>
</dbReference>
<dbReference type="InterPro" id="IPR032675">
    <property type="entry name" value="LRR_dom_sf"/>
</dbReference>
<dbReference type="FunFam" id="3.80.10.10:FF:000558">
    <property type="entry name" value="Si:ch211-11p18.6"/>
    <property type="match status" value="1"/>
</dbReference>
<feature type="compositionally biased region" description="Basic and acidic residues" evidence="7">
    <location>
        <begin position="751"/>
        <end position="761"/>
    </location>
</feature>
<feature type="domain" description="NACHT" evidence="8">
    <location>
        <begin position="526"/>
        <end position="660"/>
    </location>
</feature>
<dbReference type="Pfam" id="PF05729">
    <property type="entry name" value="NACHT"/>
    <property type="match status" value="1"/>
</dbReference>
<dbReference type="InterPro" id="IPR029495">
    <property type="entry name" value="NACHT-assoc"/>
</dbReference>
<keyword evidence="4" id="KW-0677">Repeat</keyword>
<evidence type="ECO:0000256" key="6">
    <source>
        <dbReference type="ARBA" id="ARBA00022840"/>
    </source>
</evidence>
<dbReference type="SMART" id="SM00368">
    <property type="entry name" value="LRR_RI"/>
    <property type="match status" value="47"/>
</dbReference>
<evidence type="ECO:0000256" key="7">
    <source>
        <dbReference type="SAM" id="MobiDB-lite"/>
    </source>
</evidence>
<feature type="compositionally biased region" description="Polar residues" evidence="7">
    <location>
        <begin position="269"/>
        <end position="278"/>
    </location>
</feature>
<dbReference type="Pfam" id="PF13516">
    <property type="entry name" value="LRR_6"/>
    <property type="match status" value="14"/>
</dbReference>
<dbReference type="FunFam" id="3.80.10.10:FF:001243">
    <property type="entry name" value="Si:dkey-286j17.4"/>
    <property type="match status" value="1"/>
</dbReference>
<accession>A0A3N0Z9M3</accession>
<evidence type="ECO:0000259" key="8">
    <source>
        <dbReference type="PROSITE" id="PS50837"/>
    </source>
</evidence>
<dbReference type="Pfam" id="PF17776">
    <property type="entry name" value="NLRC4_HD2"/>
    <property type="match status" value="1"/>
</dbReference>
<sequence length="2815" mass="309915">MSEERGKDSLSQMSLSEKQRERSDSEVSSSESVKSDQSKGDVPYFTEETPTKSERSGSPVFSSVSMKSDQSKGDGPNFSENKTSSGKSERSGSPVFSSVSMKSDHSKGDGPNFSENKTSFGKSERSGSPVFSSVSMKSDCSKGDGPNFSEHKISPAKSERSGSPLFSSVSMNSDLSKGDGPNFSENKTSPAKSERSGSPVFSSVSMNSDRSKGDGPNFSENKTSPAKSERSGSPVFSSVSMNSDRSKGDGPNFSEHKTYPAKSERSGSPVFSSVSMNSDRSKGDGPNFSENKTSPAKSERSGSPVFSSVSMTSGHSKGDGPNFSENKTSPAKSARSGSHVSSSVSVKSDHSKGDGPNFSEKTPSKRSNKEQKTTVNIGAEFSRWKALKTQKGLKSDVELATFLLNRVQFEKSDSDYKNYRNRKDFRENLFLIFKANELVLIHQRPLKSNLKKKHQSVSEGIAKHGDNKLLNNIYTDLYMTLGASKQVNTQHEVRQVQAADRRHESQEIPVECKNLFEAPEQEMEIRTVLTKGVAGIGKSISVQKFIVDWAEGKENNDITFIFPLAFREMNLKEKEKQSLTSLISQFFPEIKGLNLARNDKFKFLFILDGLDECRLPLNFEGNETCRDVSSPVSLDVLLTNLIEGNLLPSALIWITTRPAAAIKIPPECIDRVTEVQGFNDAQKKEEYFRKRFSDSLDLAKEIIDNVKQSKSLFIMCYIPVFCWISATVLQNISEEKRNNDLENNMASDSSKTLKESDTEDTPRTLTQMYTHFLRFQILQSRRKYEGEYTPNVSWDKDAILSLGKLAFDQLQRNNLLFYDTDLESCGIDASKASVYSGMCTQIFKEEKGIILGTTFCFVHLSIQEFIAALYAHLFLDINKKSVFVHKSTEQENKNETMIDLLKTAVDKALESDTGHLDLFLRFLLGLSLQTNRPLLRGLLTQQDDNDQSNKEIVQYIKQKLEENLSPERSINLFYCLNELNDQTLVKEIQNQLNKGSLSTDLSPAHWSAVAFVLLTSEEEMEEFELQKFKKSDECLFRLLEVVKISKRAVLNNCNITDKSCSSLAKALDSDNSLKELIMDNNNLQDAGVRLLCAGLKSVKCQLEILRLNDCNLTDKSCSSLAKALESDNSLKELIMSNNNLQDAGVKLLCTGLKSVTCKLEILRLSKCDLTEESCSALASVLNSDSSSLKDLDLSDNILKDSGVKWLSDGLKENCKLENIKLSNCSVTEDGYKSLASALKSNPSHLRELDLRGNDPGQSGVEHLLDLQKPDCKLTIRFLSPEAEEVFQKLTDVLGKNLLLLRELNLKECQLAYSGLKKLVPVLEDKHCKLNTMILNDSSITEEDCHALAAALKSNPSNLKELDLSRSILKDSGMKIISSVFSNVECRLEKLKFHHICITQEGCAALASAFNSNPSVLRDLDLSENKIGDPGVTQIASLLGNSQCALQILRLSDCIITEDGYKALASALRSNPSCLIELDLTENDPGQSGVKELNDLLQDPNCQLKTLRFLGPDAEKACQYVNRVVGKNPLLLNELNLSEHKLEDSNVKQLAVLLQDKHCKLNILQLSNNSITEDGCTALTSAFNSNPSNLTELDLSENKLGNTGIVKICPLLKNTQCRLEKLKLSDCSISEEGYKALASALRSNPSHLIELDLTGNDPGQSGVKELLNVLQKPDCKLTLRFLKTAAAEEACDYLSGVLGTNPLLLTELDLSKDKLGDLDREKLSALLMDSHSKVEIMKLNNCELTKKSCSVLATVLSSKTILKELNLNNSRLLDSGVKQICEGLKNPVCELKILKLSKCDLTEESCSALASVISSDSSSLNHLDLSDNKLKDSGVKLLSDGLKEKCKLEKLRLSDCSITEEGYKALASALRSNPSHLIELDLTGNDPGQSGVKELSDLLQVLNCHLTVKFLNSEADEACKFLTGVLRKNPLLLRKLNVIDCKLDRKKVKQLAALLEDKHCKLNIIQLNKNSITEDGCAALTSALISNPSNLMELDLSGNSLGNSGMNNIILLLANAQCTLKKLKLSNCSITGESYKTLSSALESNPSSHQIELDLTGNDPGPFGLKWLFKLVGRGMTISYLSPAAKEACDYLTNVLGKNPLQQQELDLSRIKLGDMNWENISALLVDSHCTVRKIKLNNCELTEKSCSVLATVLSKNKNLKELDLNNSRLLDSGVKQICAGLKNRECALEILKLSNCSITEGGYKALASALRSNPSHLIELDLTGNDPGELGLNEFSGLQQNRKCSLRFLQGPAAEACQYLTGVLDNNPLFLRDLNLSGHKLGDTGVNQLAILLQDKHCKPSTLMLRDCDLTEKSCSTLATVLRSNSSLKELDISNNNLKDSGVKKLLNGLENTNCKLEKLRLSDCSITEEGYKSLASALRSNPSHLIELDLTGNDPGQSGVKELLNVPQKPGRKLTLRFLGPDAEKACQYVPGLAGKNPLLLNELNLSERKLGDANVEYLAALLKDKHCQFNTLTLFKCSITENQCNILTSALKSNPSHLREMNLSGNKLGDSGLKNLSDLLKNPQCKLEKLHLCGCSITEKQCLILTSALKSNPSHLRELNLSGNKLENTGVKHLCDVLEDSHCKLERLSLRGCEMTDEGCSGVASALKSNLSHLRQLELSGNKLGYSGVKNLSDLLMRCKLEILDLCGCSITENQCLILTSALKSNPSHLREMNLSGNELKNTGLNHLCDVLEDSRCKLERLSLNECGITDVSSLTQSLTKTTALQFLKELDLSNNTIGKSKDKLSKALKGSNCKLRASDHSEVPPPCPSIIHPRQQPNVAQIWYMWITRGPDVGQIWADTMLLSGTELKQIL</sequence>
<dbReference type="InterPro" id="IPR006553">
    <property type="entry name" value="Leu-rich_rpt_Cys-con_subtyp"/>
</dbReference>
<dbReference type="SMART" id="SM00367">
    <property type="entry name" value="LRR_CC"/>
    <property type="match status" value="14"/>
</dbReference>
<dbReference type="PROSITE" id="PS50837">
    <property type="entry name" value="NACHT"/>
    <property type="match status" value="1"/>
</dbReference>